<dbReference type="InterPro" id="IPR039425">
    <property type="entry name" value="RNA_pol_sigma-70-like"/>
</dbReference>
<dbReference type="SUPFAM" id="SSF88659">
    <property type="entry name" value="Sigma3 and sigma4 domains of RNA polymerase sigma factors"/>
    <property type="match status" value="1"/>
</dbReference>
<keyword evidence="9" id="KW-1185">Reference proteome</keyword>
<dbReference type="PANTHER" id="PTHR43133:SF60">
    <property type="entry name" value="RNA POLYMERASE SIGMA FACTOR SIGV"/>
    <property type="match status" value="1"/>
</dbReference>
<organism evidence="8 9">
    <name type="scientific">Cohnella phaseoli</name>
    <dbReference type="NCBI Taxonomy" id="456490"/>
    <lineage>
        <taxon>Bacteria</taxon>
        <taxon>Bacillati</taxon>
        <taxon>Bacillota</taxon>
        <taxon>Bacilli</taxon>
        <taxon>Bacillales</taxon>
        <taxon>Paenibacillaceae</taxon>
        <taxon>Cohnella</taxon>
    </lineage>
</organism>
<evidence type="ECO:0000256" key="1">
    <source>
        <dbReference type="ARBA" id="ARBA00010641"/>
    </source>
</evidence>
<dbReference type="OrthoDB" id="9785675at2"/>
<evidence type="ECO:0000313" key="9">
    <source>
        <dbReference type="Proteomes" id="UP000256977"/>
    </source>
</evidence>
<dbReference type="PANTHER" id="PTHR43133">
    <property type="entry name" value="RNA POLYMERASE ECF-TYPE SIGMA FACTO"/>
    <property type="match status" value="1"/>
</dbReference>
<keyword evidence="4" id="KW-0238">DNA-binding</keyword>
<keyword evidence="3" id="KW-0731">Sigma factor</keyword>
<comment type="caution">
    <text evidence="8">The sequence shown here is derived from an EMBL/GenBank/DDBJ whole genome shotgun (WGS) entry which is preliminary data.</text>
</comment>
<accession>A0A3D9HZK5</accession>
<dbReference type="InterPro" id="IPR013324">
    <property type="entry name" value="RNA_pol_sigma_r3/r4-like"/>
</dbReference>
<dbReference type="Gene3D" id="1.10.1740.10">
    <property type="match status" value="1"/>
</dbReference>
<dbReference type="EMBL" id="QRDZ01000046">
    <property type="protein sequence ID" value="RED54875.1"/>
    <property type="molecule type" value="Genomic_DNA"/>
</dbReference>
<dbReference type="SUPFAM" id="SSF88946">
    <property type="entry name" value="Sigma2 domain of RNA polymerase sigma factors"/>
    <property type="match status" value="1"/>
</dbReference>
<dbReference type="InterPro" id="IPR013325">
    <property type="entry name" value="RNA_pol_sigma_r2"/>
</dbReference>
<dbReference type="NCBIfam" id="NF009195">
    <property type="entry name" value="PRK12543.1"/>
    <property type="match status" value="1"/>
</dbReference>
<dbReference type="AlphaFoldDB" id="A0A3D9HZK5"/>
<feature type="domain" description="RNA polymerase sigma-70 region 2" evidence="6">
    <location>
        <begin position="25"/>
        <end position="92"/>
    </location>
</feature>
<evidence type="ECO:0000256" key="4">
    <source>
        <dbReference type="ARBA" id="ARBA00023125"/>
    </source>
</evidence>
<dbReference type="RefSeq" id="WP_116065357.1">
    <property type="nucleotide sequence ID" value="NZ_QRDZ01000046.1"/>
</dbReference>
<reference evidence="8 9" key="1">
    <citation type="submission" date="2018-07" db="EMBL/GenBank/DDBJ databases">
        <title>Genomic Encyclopedia of Type Strains, Phase III (KMG-III): the genomes of soil and plant-associated and newly described type strains.</title>
        <authorList>
            <person name="Whitman W."/>
        </authorList>
    </citation>
    <scope>NUCLEOTIDE SEQUENCE [LARGE SCALE GENOMIC DNA]</scope>
    <source>
        <strain evidence="8 9">CECT 7287</strain>
    </source>
</reference>
<dbReference type="GO" id="GO:0006352">
    <property type="term" value="P:DNA-templated transcription initiation"/>
    <property type="evidence" value="ECO:0007669"/>
    <property type="project" value="InterPro"/>
</dbReference>
<dbReference type="CDD" id="cd06171">
    <property type="entry name" value="Sigma70_r4"/>
    <property type="match status" value="1"/>
</dbReference>
<comment type="similarity">
    <text evidence="1">Belongs to the sigma-70 factor family. ECF subfamily.</text>
</comment>
<dbReference type="InterPro" id="IPR007627">
    <property type="entry name" value="RNA_pol_sigma70_r2"/>
</dbReference>
<evidence type="ECO:0000259" key="7">
    <source>
        <dbReference type="Pfam" id="PF04545"/>
    </source>
</evidence>
<dbReference type="GO" id="GO:0016987">
    <property type="term" value="F:sigma factor activity"/>
    <property type="evidence" value="ECO:0007669"/>
    <property type="project" value="UniProtKB-KW"/>
</dbReference>
<gene>
    <name evidence="8" type="ORF">DFP98_14619</name>
</gene>
<keyword evidence="5" id="KW-0804">Transcription</keyword>
<evidence type="ECO:0000259" key="6">
    <source>
        <dbReference type="Pfam" id="PF04542"/>
    </source>
</evidence>
<evidence type="ECO:0000256" key="2">
    <source>
        <dbReference type="ARBA" id="ARBA00023015"/>
    </source>
</evidence>
<name>A0A3D9HZK5_9BACL</name>
<keyword evidence="2" id="KW-0805">Transcription regulation</keyword>
<dbReference type="Proteomes" id="UP000256977">
    <property type="component" value="Unassembled WGS sequence"/>
</dbReference>
<evidence type="ECO:0000313" key="8">
    <source>
        <dbReference type="EMBL" id="RED54875.1"/>
    </source>
</evidence>
<evidence type="ECO:0000256" key="5">
    <source>
        <dbReference type="ARBA" id="ARBA00023163"/>
    </source>
</evidence>
<dbReference type="Pfam" id="PF04545">
    <property type="entry name" value="Sigma70_r4"/>
    <property type="match status" value="1"/>
</dbReference>
<dbReference type="InterPro" id="IPR036388">
    <property type="entry name" value="WH-like_DNA-bd_sf"/>
</dbReference>
<dbReference type="InterPro" id="IPR014284">
    <property type="entry name" value="RNA_pol_sigma-70_dom"/>
</dbReference>
<evidence type="ECO:0000256" key="3">
    <source>
        <dbReference type="ARBA" id="ARBA00023082"/>
    </source>
</evidence>
<proteinExistence type="inferred from homology"/>
<sequence length="193" mass="22548">MQDSELQPWLERMIQGDGDAFRRIYELTKDDVYRLLVFLLNDREDAGDVMSEVYLSLHRSLSGYRPEQSFRKWLNGIAVRQASNWKRKLWRRMRLFERVSAVSGSPEGDWPTEERTLAKESSLELLTLVDRLPYKLKEVVVLRHYREYSLEEIAETLGIPVGTVKSRHHSALGKLRQWIGQDMFLGEAAVHAD</sequence>
<dbReference type="Pfam" id="PF04542">
    <property type="entry name" value="Sigma70_r2"/>
    <property type="match status" value="1"/>
</dbReference>
<dbReference type="InterPro" id="IPR007630">
    <property type="entry name" value="RNA_pol_sigma70_r4"/>
</dbReference>
<protein>
    <submittedName>
        <fullName evidence="8">RNA polymerase sigma-70 factor (ECF subfamily)</fullName>
    </submittedName>
</protein>
<dbReference type="NCBIfam" id="TIGR02937">
    <property type="entry name" value="sigma70-ECF"/>
    <property type="match status" value="1"/>
</dbReference>
<dbReference type="GO" id="GO:0003677">
    <property type="term" value="F:DNA binding"/>
    <property type="evidence" value="ECO:0007669"/>
    <property type="project" value="UniProtKB-KW"/>
</dbReference>
<feature type="domain" description="RNA polymerase sigma-70 region 4" evidence="7">
    <location>
        <begin position="130"/>
        <end position="177"/>
    </location>
</feature>
<dbReference type="Gene3D" id="1.10.10.10">
    <property type="entry name" value="Winged helix-like DNA-binding domain superfamily/Winged helix DNA-binding domain"/>
    <property type="match status" value="1"/>
</dbReference>